<reference evidence="3 4" key="1">
    <citation type="submission" date="2019-10" db="EMBL/GenBank/DDBJ databases">
        <authorList>
            <person name="Nie G."/>
            <person name="Ming H."/>
            <person name="Yi B."/>
        </authorList>
    </citation>
    <scope>NUCLEOTIDE SEQUENCE [LARGE SCALE GENOMIC DNA]</scope>
    <source>
        <strain evidence="3 4">CFH 90414</strain>
    </source>
</reference>
<dbReference type="EMBL" id="WJIF01000007">
    <property type="protein sequence ID" value="MRG60676.1"/>
    <property type="molecule type" value="Genomic_DNA"/>
</dbReference>
<comment type="caution">
    <text evidence="3">The sequence shown here is derived from an EMBL/GenBank/DDBJ whole genome shotgun (WGS) entry which is preliminary data.</text>
</comment>
<keyword evidence="4" id="KW-1185">Reference proteome</keyword>
<dbReference type="NCBIfam" id="TIGR01552">
    <property type="entry name" value="phd_fam"/>
    <property type="match status" value="1"/>
</dbReference>
<dbReference type="AlphaFoldDB" id="A0A6I2FDT7"/>
<dbReference type="SUPFAM" id="SSF143120">
    <property type="entry name" value="YefM-like"/>
    <property type="match status" value="1"/>
</dbReference>
<sequence>MTNDPARSRREVTLEEVSITYARRNFSRLIDEVVRTGQSVIVTRYGTPLVMIVALQPELSRGNEPSRPEWFSLSAVSRVDPERCLPIDRRRAS</sequence>
<dbReference type="Proteomes" id="UP000431080">
    <property type="component" value="Unassembled WGS sequence"/>
</dbReference>
<organism evidence="3 4">
    <name type="scientific">Agromyces agglutinans</name>
    <dbReference type="NCBI Taxonomy" id="2662258"/>
    <lineage>
        <taxon>Bacteria</taxon>
        <taxon>Bacillati</taxon>
        <taxon>Actinomycetota</taxon>
        <taxon>Actinomycetes</taxon>
        <taxon>Micrococcales</taxon>
        <taxon>Microbacteriaceae</taxon>
        <taxon>Agromyces</taxon>
    </lineage>
</organism>
<dbReference type="Gene3D" id="3.40.1620.10">
    <property type="entry name" value="YefM-like domain"/>
    <property type="match status" value="1"/>
</dbReference>
<dbReference type="RefSeq" id="WP_153685122.1">
    <property type="nucleotide sequence ID" value="NZ_WJIF01000007.1"/>
</dbReference>
<dbReference type="Pfam" id="PF02604">
    <property type="entry name" value="PhdYeFM_antitox"/>
    <property type="match status" value="1"/>
</dbReference>
<dbReference type="InterPro" id="IPR006442">
    <property type="entry name" value="Antitoxin_Phd/YefM"/>
</dbReference>
<evidence type="ECO:0000313" key="3">
    <source>
        <dbReference type="EMBL" id="MRG60676.1"/>
    </source>
</evidence>
<proteinExistence type="inferred from homology"/>
<name>A0A6I2FDT7_9MICO</name>
<evidence type="ECO:0000256" key="2">
    <source>
        <dbReference type="RuleBase" id="RU362080"/>
    </source>
</evidence>
<comment type="function">
    <text evidence="2">Antitoxin component of a type II toxin-antitoxin (TA) system.</text>
</comment>
<protein>
    <recommendedName>
        <fullName evidence="2">Antitoxin</fullName>
    </recommendedName>
</protein>
<gene>
    <name evidence="3" type="ORF">GE115_12470</name>
</gene>
<evidence type="ECO:0000256" key="1">
    <source>
        <dbReference type="ARBA" id="ARBA00009981"/>
    </source>
</evidence>
<comment type="similarity">
    <text evidence="1 2">Belongs to the phD/YefM antitoxin family.</text>
</comment>
<accession>A0A6I2FDT7</accession>
<evidence type="ECO:0000313" key="4">
    <source>
        <dbReference type="Proteomes" id="UP000431080"/>
    </source>
</evidence>
<dbReference type="InterPro" id="IPR036165">
    <property type="entry name" value="YefM-like_sf"/>
</dbReference>